<dbReference type="AlphaFoldDB" id="A0A8H4P4U2"/>
<reference evidence="1" key="1">
    <citation type="submission" date="2020-01" db="EMBL/GenBank/DDBJ databases">
        <title>Identification and distribution of gene clusters putatively required for synthesis of sphingolipid metabolism inhibitors in phylogenetically diverse species of the filamentous fungus Fusarium.</title>
        <authorList>
            <person name="Kim H.-S."/>
            <person name="Busman M."/>
            <person name="Brown D.W."/>
            <person name="Divon H."/>
            <person name="Uhlig S."/>
            <person name="Proctor R.H."/>
        </authorList>
    </citation>
    <scope>NUCLEOTIDE SEQUENCE</scope>
    <source>
        <strain evidence="1">NRRL 53441</strain>
    </source>
</reference>
<evidence type="ECO:0000313" key="2">
    <source>
        <dbReference type="Proteomes" id="UP000605986"/>
    </source>
</evidence>
<name>A0A8H4P4U2_9HYPO</name>
<protein>
    <submittedName>
        <fullName evidence="1">Uncharacterized protein</fullName>
    </submittedName>
</protein>
<gene>
    <name evidence="1" type="ORF">F53441_8311</name>
</gene>
<comment type="caution">
    <text evidence="1">The sequence shown here is derived from an EMBL/GenBank/DDBJ whole genome shotgun (WGS) entry which is preliminary data.</text>
</comment>
<dbReference type="Proteomes" id="UP000605986">
    <property type="component" value="Unassembled WGS sequence"/>
</dbReference>
<proteinExistence type="predicted"/>
<accession>A0A8H4P4U2</accession>
<keyword evidence="2" id="KW-1185">Reference proteome</keyword>
<organism evidence="1 2">
    <name type="scientific">Fusarium austroafricanum</name>
    <dbReference type="NCBI Taxonomy" id="2364996"/>
    <lineage>
        <taxon>Eukaryota</taxon>
        <taxon>Fungi</taxon>
        <taxon>Dikarya</taxon>
        <taxon>Ascomycota</taxon>
        <taxon>Pezizomycotina</taxon>
        <taxon>Sordariomycetes</taxon>
        <taxon>Hypocreomycetidae</taxon>
        <taxon>Hypocreales</taxon>
        <taxon>Nectriaceae</taxon>
        <taxon>Fusarium</taxon>
        <taxon>Fusarium concolor species complex</taxon>
    </lineage>
</organism>
<sequence>MESLYLSKSSDCLDDEQEQQRLKFIFGHSNTHMDHVITDVLGVMLEGPENKKMVKVRWEDTMEFYYGIKDKGRIKAIKDDGSAFVQVVWEDTWEPLDGFEDGYLKKKAEKMFQDFYRL</sequence>
<evidence type="ECO:0000313" key="1">
    <source>
        <dbReference type="EMBL" id="KAF4448277.1"/>
    </source>
</evidence>
<dbReference type="EMBL" id="JAADJG010000349">
    <property type="protein sequence ID" value="KAF4448277.1"/>
    <property type="molecule type" value="Genomic_DNA"/>
</dbReference>